<comment type="caution">
    <text evidence="1">The sequence shown here is derived from an EMBL/GenBank/DDBJ whole genome shotgun (WGS) entry which is preliminary data.</text>
</comment>
<sequence length="122" mass="14126">MSEILSIFSSTWEYVITEKTRIKYDSSSQITILAHKPKSFFSFPLHFPCRFQLNPSFPTFRIFQLFGILNVSIAECHCCYWFSCFCFCRIGISLLHGVIKEGARDRLIKTTATPGNFSRTLH</sequence>
<name>A0AA39TDX3_ACESA</name>
<accession>A0AA39TDX3</accession>
<evidence type="ECO:0000313" key="1">
    <source>
        <dbReference type="EMBL" id="KAK0604098.1"/>
    </source>
</evidence>
<dbReference type="EMBL" id="JAUESC010000002">
    <property type="protein sequence ID" value="KAK0604098.1"/>
    <property type="molecule type" value="Genomic_DNA"/>
</dbReference>
<protein>
    <submittedName>
        <fullName evidence="1">Uncharacterized protein</fullName>
    </submittedName>
</protein>
<proteinExistence type="predicted"/>
<organism evidence="1 2">
    <name type="scientific">Acer saccharum</name>
    <name type="common">Sugar maple</name>
    <dbReference type="NCBI Taxonomy" id="4024"/>
    <lineage>
        <taxon>Eukaryota</taxon>
        <taxon>Viridiplantae</taxon>
        <taxon>Streptophyta</taxon>
        <taxon>Embryophyta</taxon>
        <taxon>Tracheophyta</taxon>
        <taxon>Spermatophyta</taxon>
        <taxon>Magnoliopsida</taxon>
        <taxon>eudicotyledons</taxon>
        <taxon>Gunneridae</taxon>
        <taxon>Pentapetalae</taxon>
        <taxon>rosids</taxon>
        <taxon>malvids</taxon>
        <taxon>Sapindales</taxon>
        <taxon>Sapindaceae</taxon>
        <taxon>Hippocastanoideae</taxon>
        <taxon>Acereae</taxon>
        <taxon>Acer</taxon>
    </lineage>
</organism>
<evidence type="ECO:0000313" key="2">
    <source>
        <dbReference type="Proteomes" id="UP001168877"/>
    </source>
</evidence>
<dbReference type="AlphaFoldDB" id="A0AA39TDX3"/>
<reference evidence="1" key="2">
    <citation type="submission" date="2023-06" db="EMBL/GenBank/DDBJ databases">
        <authorList>
            <person name="Swenson N.G."/>
            <person name="Wegrzyn J.L."/>
            <person name="Mcevoy S.L."/>
        </authorList>
    </citation>
    <scope>NUCLEOTIDE SEQUENCE</scope>
    <source>
        <strain evidence="1">NS2018</strain>
        <tissue evidence="1">Leaf</tissue>
    </source>
</reference>
<keyword evidence="2" id="KW-1185">Reference proteome</keyword>
<gene>
    <name evidence="1" type="ORF">LWI29_011937</name>
</gene>
<dbReference type="Proteomes" id="UP001168877">
    <property type="component" value="Unassembled WGS sequence"/>
</dbReference>
<reference evidence="1" key="1">
    <citation type="journal article" date="2022" name="Plant J.">
        <title>Strategies of tolerance reflected in two North American maple genomes.</title>
        <authorList>
            <person name="McEvoy S.L."/>
            <person name="Sezen U.U."/>
            <person name="Trouern-Trend A."/>
            <person name="McMahon S.M."/>
            <person name="Schaberg P.G."/>
            <person name="Yang J."/>
            <person name="Wegrzyn J.L."/>
            <person name="Swenson N.G."/>
        </authorList>
    </citation>
    <scope>NUCLEOTIDE SEQUENCE</scope>
    <source>
        <strain evidence="1">NS2018</strain>
    </source>
</reference>